<protein>
    <submittedName>
        <fullName evidence="2">Uroporphyrinogen-III synthase</fullName>
    </submittedName>
</protein>
<dbReference type="InterPro" id="IPR039793">
    <property type="entry name" value="UROS/Hem4"/>
</dbReference>
<dbReference type="PANTHER" id="PTHR40082">
    <property type="entry name" value="BLR5956 PROTEIN"/>
    <property type="match status" value="1"/>
</dbReference>
<dbReference type="EMBL" id="JABCSC020000001">
    <property type="protein sequence ID" value="NSL53714.1"/>
    <property type="molecule type" value="Genomic_DNA"/>
</dbReference>
<evidence type="ECO:0000259" key="1">
    <source>
        <dbReference type="Pfam" id="PF02602"/>
    </source>
</evidence>
<name>A0ABX2IBD7_9RHOO</name>
<dbReference type="Gene3D" id="3.40.50.10090">
    <property type="match status" value="2"/>
</dbReference>
<organism evidence="2 3">
    <name type="scientific">Uliginosibacterium aquaticum</name>
    <dbReference type="NCBI Taxonomy" id="2731212"/>
    <lineage>
        <taxon>Bacteria</taxon>
        <taxon>Pseudomonadati</taxon>
        <taxon>Pseudomonadota</taxon>
        <taxon>Betaproteobacteria</taxon>
        <taxon>Rhodocyclales</taxon>
        <taxon>Zoogloeaceae</taxon>
        <taxon>Uliginosibacterium</taxon>
    </lineage>
</organism>
<reference evidence="2 3" key="1">
    <citation type="submission" date="2020-06" db="EMBL/GenBank/DDBJ databases">
        <title>Draft genome of Uliginosibacterium sp. IMCC34675.</title>
        <authorList>
            <person name="Song J."/>
        </authorList>
    </citation>
    <scope>NUCLEOTIDE SEQUENCE [LARGE SCALE GENOMIC DNA]</scope>
    <source>
        <strain evidence="2 3">IMCC34675</strain>
    </source>
</reference>
<dbReference type="PANTHER" id="PTHR40082:SF1">
    <property type="entry name" value="BLR5956 PROTEIN"/>
    <property type="match status" value="1"/>
</dbReference>
<dbReference type="SUPFAM" id="SSF69618">
    <property type="entry name" value="HemD-like"/>
    <property type="match status" value="1"/>
</dbReference>
<keyword evidence="3" id="KW-1185">Reference proteome</keyword>
<evidence type="ECO:0000313" key="2">
    <source>
        <dbReference type="EMBL" id="NSL53714.1"/>
    </source>
</evidence>
<dbReference type="Proteomes" id="UP000778523">
    <property type="component" value="Unassembled WGS sequence"/>
</dbReference>
<feature type="domain" description="Tetrapyrrole biosynthesis uroporphyrinogen III synthase" evidence="1">
    <location>
        <begin position="21"/>
        <end position="233"/>
    </location>
</feature>
<dbReference type="RefSeq" id="WP_170019932.1">
    <property type="nucleotide sequence ID" value="NZ_JABCSC020000001.1"/>
</dbReference>
<evidence type="ECO:0000313" key="3">
    <source>
        <dbReference type="Proteomes" id="UP000778523"/>
    </source>
</evidence>
<dbReference type="InterPro" id="IPR003754">
    <property type="entry name" value="4pyrrol_synth_uPrphyn_synth"/>
</dbReference>
<dbReference type="InterPro" id="IPR036108">
    <property type="entry name" value="4pyrrol_syn_uPrphyn_synt_sf"/>
</dbReference>
<gene>
    <name evidence="2" type="ORF">HJ583_001615</name>
</gene>
<comment type="caution">
    <text evidence="2">The sequence shown here is derived from an EMBL/GenBank/DDBJ whole genome shotgun (WGS) entry which is preliminary data.</text>
</comment>
<sequence>MKPLAGRCIVTTRPAAQAAVLGRELQALGAEVLNFPVIAIAPADPAPLRALDLAGFELAFFVSANAVEQAFAIRPRAQWPASLRVATVGPSSARALRDHGCSEVIVPAEGFDSEAVLALPEFQAAAIAGRRVLVLRGDGGRELLADTLRERGAAVEQVSVYRRSCAALDPAPLWARFARGELSALLFTASEGLRFFLEITGEEGRMMLAGLPCFAPHPRIAEALRAAGATQVEQTLPGDAGLLAGLAAFFAAPSD</sequence>
<dbReference type="CDD" id="cd06578">
    <property type="entry name" value="HemD"/>
    <property type="match status" value="1"/>
</dbReference>
<proteinExistence type="predicted"/>
<dbReference type="Pfam" id="PF02602">
    <property type="entry name" value="HEM4"/>
    <property type="match status" value="1"/>
</dbReference>
<accession>A0ABX2IBD7</accession>